<reference evidence="1" key="1">
    <citation type="submission" date="2022-08" db="EMBL/GenBank/DDBJ databases">
        <authorList>
            <person name="Kallberg Y."/>
            <person name="Tangrot J."/>
            <person name="Rosling A."/>
        </authorList>
    </citation>
    <scope>NUCLEOTIDE SEQUENCE</scope>
    <source>
        <strain evidence="1">Wild A</strain>
    </source>
</reference>
<evidence type="ECO:0000313" key="1">
    <source>
        <dbReference type="EMBL" id="CAI2189336.1"/>
    </source>
</evidence>
<comment type="caution">
    <text evidence="1">The sequence shown here is derived from an EMBL/GenBank/DDBJ whole genome shotgun (WGS) entry which is preliminary data.</text>
</comment>
<organism evidence="1 2">
    <name type="scientific">Funneliformis geosporum</name>
    <dbReference type="NCBI Taxonomy" id="1117311"/>
    <lineage>
        <taxon>Eukaryota</taxon>
        <taxon>Fungi</taxon>
        <taxon>Fungi incertae sedis</taxon>
        <taxon>Mucoromycota</taxon>
        <taxon>Glomeromycotina</taxon>
        <taxon>Glomeromycetes</taxon>
        <taxon>Glomerales</taxon>
        <taxon>Glomeraceae</taxon>
        <taxon>Funneliformis</taxon>
    </lineage>
</organism>
<keyword evidence="2" id="KW-1185">Reference proteome</keyword>
<dbReference type="Proteomes" id="UP001153678">
    <property type="component" value="Unassembled WGS sequence"/>
</dbReference>
<dbReference type="EMBL" id="CAMKVN010005759">
    <property type="protein sequence ID" value="CAI2189336.1"/>
    <property type="molecule type" value="Genomic_DNA"/>
</dbReference>
<evidence type="ECO:0000313" key="2">
    <source>
        <dbReference type="Proteomes" id="UP001153678"/>
    </source>
</evidence>
<dbReference type="OrthoDB" id="2305053at2759"/>
<dbReference type="AlphaFoldDB" id="A0A9W4WV82"/>
<name>A0A9W4WV82_9GLOM</name>
<proteinExistence type="predicted"/>
<accession>A0A9W4WV82</accession>
<protein>
    <submittedName>
        <fullName evidence="1">5445_t:CDS:1</fullName>
    </submittedName>
</protein>
<sequence length="138" mass="15768">MSTNLGNFTNDTKEIIFEWAKIVQEKYISENYLSDFLLIIDWDEAGLRQRNIPKAAVLSPVIRGVSGCSPFPSNVQPPSNFIFSIVDTPEIQAYQTIDYILSRLQLAFFQKNKFSLGKVYLVVAGKHNSFRIYEVLNI</sequence>
<gene>
    <name evidence="1" type="ORF">FWILDA_LOCUS14028</name>
</gene>